<comment type="caution">
    <text evidence="1">The sequence shown here is derived from an EMBL/GenBank/DDBJ whole genome shotgun (WGS) entry which is preliminary data.</text>
</comment>
<proteinExistence type="predicted"/>
<reference evidence="1" key="1">
    <citation type="journal article" date="2022" name="Int. J. Mol. Sci.">
        <title>Draft Genome of Tanacetum Coccineum: Genomic Comparison of Closely Related Tanacetum-Family Plants.</title>
        <authorList>
            <person name="Yamashiro T."/>
            <person name="Shiraishi A."/>
            <person name="Nakayama K."/>
            <person name="Satake H."/>
        </authorList>
    </citation>
    <scope>NUCLEOTIDE SEQUENCE</scope>
</reference>
<name>A0ABQ4WIZ1_9ASTR</name>
<evidence type="ECO:0000313" key="2">
    <source>
        <dbReference type="Proteomes" id="UP001151760"/>
    </source>
</evidence>
<reference evidence="1" key="2">
    <citation type="submission" date="2022-01" db="EMBL/GenBank/DDBJ databases">
        <authorList>
            <person name="Yamashiro T."/>
            <person name="Shiraishi A."/>
            <person name="Satake H."/>
            <person name="Nakayama K."/>
        </authorList>
    </citation>
    <scope>NUCLEOTIDE SEQUENCE</scope>
</reference>
<evidence type="ECO:0000313" key="1">
    <source>
        <dbReference type="EMBL" id="GJS52763.1"/>
    </source>
</evidence>
<accession>A0ABQ4WIZ1</accession>
<protein>
    <submittedName>
        <fullName evidence="1">Uncharacterized protein</fullName>
    </submittedName>
</protein>
<organism evidence="1 2">
    <name type="scientific">Tanacetum coccineum</name>
    <dbReference type="NCBI Taxonomy" id="301880"/>
    <lineage>
        <taxon>Eukaryota</taxon>
        <taxon>Viridiplantae</taxon>
        <taxon>Streptophyta</taxon>
        <taxon>Embryophyta</taxon>
        <taxon>Tracheophyta</taxon>
        <taxon>Spermatophyta</taxon>
        <taxon>Magnoliopsida</taxon>
        <taxon>eudicotyledons</taxon>
        <taxon>Gunneridae</taxon>
        <taxon>Pentapetalae</taxon>
        <taxon>asterids</taxon>
        <taxon>campanulids</taxon>
        <taxon>Asterales</taxon>
        <taxon>Asteraceae</taxon>
        <taxon>Asteroideae</taxon>
        <taxon>Anthemideae</taxon>
        <taxon>Anthemidinae</taxon>
        <taxon>Tanacetum</taxon>
    </lineage>
</organism>
<dbReference type="EMBL" id="BQNB010008678">
    <property type="protein sequence ID" value="GJS52763.1"/>
    <property type="molecule type" value="Genomic_DNA"/>
</dbReference>
<gene>
    <name evidence="1" type="ORF">Tco_0626125</name>
</gene>
<sequence length="115" mass="12947">MITRPQVDLELILDLVVESNSTSIPGKGITVLYRQQYFNSCSFNWVSIIPSSRMEPVDKVPVLLAQHQVSDRSEIPLGGLVEYPASPREIPQESLELLALLQVASPFNYLRPPLW</sequence>
<keyword evidence="2" id="KW-1185">Reference proteome</keyword>
<dbReference type="Proteomes" id="UP001151760">
    <property type="component" value="Unassembled WGS sequence"/>
</dbReference>